<dbReference type="Pfam" id="PF26002">
    <property type="entry name" value="Beta-barrel_AprE"/>
    <property type="match status" value="1"/>
</dbReference>
<keyword evidence="3 9" id="KW-0813">Transport</keyword>
<dbReference type="NCBIfam" id="TIGR01843">
    <property type="entry name" value="type_I_hlyD"/>
    <property type="match status" value="1"/>
</dbReference>
<dbReference type="InterPro" id="IPR010129">
    <property type="entry name" value="T1SS_HlyD"/>
</dbReference>
<dbReference type="GO" id="GO:0005886">
    <property type="term" value="C:plasma membrane"/>
    <property type="evidence" value="ECO:0007669"/>
    <property type="project" value="UniProtKB-SubCell"/>
</dbReference>
<dbReference type="AlphaFoldDB" id="A0AAE6ZTB2"/>
<evidence type="ECO:0000256" key="4">
    <source>
        <dbReference type="ARBA" id="ARBA00022475"/>
    </source>
</evidence>
<evidence type="ECO:0000256" key="5">
    <source>
        <dbReference type="ARBA" id="ARBA00022519"/>
    </source>
</evidence>
<comment type="subcellular location">
    <subcellularLocation>
        <location evidence="1 9">Cell inner membrane</location>
        <topology evidence="1 9">Single-pass membrane protein</topology>
    </subcellularLocation>
</comment>
<dbReference type="PANTHER" id="PTHR30386:SF17">
    <property type="entry name" value="ALKALINE PROTEASE SECRETION PROTEIN APRE"/>
    <property type="match status" value="1"/>
</dbReference>
<dbReference type="Gene3D" id="2.40.30.170">
    <property type="match status" value="1"/>
</dbReference>
<evidence type="ECO:0000256" key="9">
    <source>
        <dbReference type="RuleBase" id="RU365093"/>
    </source>
</evidence>
<evidence type="ECO:0000259" key="11">
    <source>
        <dbReference type="Pfam" id="PF26002"/>
    </source>
</evidence>
<comment type="similarity">
    <text evidence="2 9">Belongs to the membrane fusion protein (MFP) (TC 8.A.1) family.</text>
</comment>
<proteinExistence type="inferred from homology"/>
<feature type="domain" description="AprE-like long alpha-helical hairpin" evidence="10">
    <location>
        <begin position="101"/>
        <end position="288"/>
    </location>
</feature>
<dbReference type="GO" id="GO:0015031">
    <property type="term" value="P:protein transport"/>
    <property type="evidence" value="ECO:0007669"/>
    <property type="project" value="InterPro"/>
</dbReference>
<dbReference type="EMBL" id="CP051487">
    <property type="protein sequence ID" value="QJC78453.1"/>
    <property type="molecule type" value="Genomic_DNA"/>
</dbReference>
<sequence length="442" mass="48989">MTRTTLITLNDDDLDEVPTSDRNIRRLGLGIVLLTFGLFGGWAAFAPLDNAVFGSGQVTVQSYRKTVQHLEGGIVKELLVHDGDLVRQGDPLIVLDESQISAEYESTRSQLIAAKTREARLRAERDDLPALPRVSIDGPDSQRAQEALEGETHVFNARRGSRLGEVAVKKERIAQLSQQITGLEAMVRTKVGLEQSYSGEITELQELLAQGFVDKQRLLEQERKLDMLRSEVADHKSNILTTRLQINETQLEIVQLTKNFNSDVVKDLADVQSQVFDLQEKVSALKDRLSRIVIRAPEGGMVLDMKVHTVGGVISPATPLMDIVPEASQLVVEARVGTNDIDRISLGKTADIRFTAFNYATTPVIQGEVSRISADRLTDERSGDSYYLVRVTLTDEGAKKLGERKLLPGMPAEVLINAGDRTMLQYLLKPARNMFAKSMIEE</sequence>
<protein>
    <recommendedName>
        <fullName evidence="9">Membrane fusion protein (MFP) family protein</fullName>
    </recommendedName>
</protein>
<dbReference type="PANTHER" id="PTHR30386">
    <property type="entry name" value="MEMBRANE FUSION SUBUNIT OF EMRAB-TOLC MULTIDRUG EFFLUX PUMP"/>
    <property type="match status" value="1"/>
</dbReference>
<evidence type="ECO:0000313" key="12">
    <source>
        <dbReference type="EMBL" id="QJC78453.1"/>
    </source>
</evidence>
<evidence type="ECO:0000256" key="6">
    <source>
        <dbReference type="ARBA" id="ARBA00022692"/>
    </source>
</evidence>
<evidence type="ECO:0000256" key="8">
    <source>
        <dbReference type="ARBA" id="ARBA00023136"/>
    </source>
</evidence>
<dbReference type="Gene3D" id="2.40.50.100">
    <property type="match status" value="1"/>
</dbReference>
<dbReference type="GeneID" id="72193723"/>
<dbReference type="InterPro" id="IPR050739">
    <property type="entry name" value="MFP"/>
</dbReference>
<dbReference type="InterPro" id="IPR058982">
    <property type="entry name" value="Beta-barrel_AprE"/>
</dbReference>
<keyword evidence="5 9" id="KW-0997">Cell inner membrane</keyword>
<dbReference type="KEGG" id="pum:HGP31_09060"/>
<keyword evidence="8 9" id="KW-0472">Membrane</keyword>
<accession>A0AAE6ZTB2</accession>
<dbReference type="Proteomes" id="UP000501367">
    <property type="component" value="Chromosome"/>
</dbReference>
<dbReference type="SUPFAM" id="SSF111369">
    <property type="entry name" value="HlyD-like secretion proteins"/>
    <property type="match status" value="1"/>
</dbReference>
<dbReference type="InterPro" id="IPR058781">
    <property type="entry name" value="HH_AprE-like"/>
</dbReference>
<keyword evidence="4 9" id="KW-1003">Cell membrane</keyword>
<keyword evidence="6 9" id="KW-0812">Transmembrane</keyword>
<dbReference type="PRINTS" id="PR01490">
    <property type="entry name" value="RTXTOXIND"/>
</dbReference>
<feature type="domain" description="AprE-like beta-barrel" evidence="11">
    <location>
        <begin position="330"/>
        <end position="418"/>
    </location>
</feature>
<evidence type="ECO:0000256" key="7">
    <source>
        <dbReference type="ARBA" id="ARBA00022989"/>
    </source>
</evidence>
<organism evidence="12 13">
    <name type="scientific">Pseudomonas umsongensis</name>
    <dbReference type="NCBI Taxonomy" id="198618"/>
    <lineage>
        <taxon>Bacteria</taxon>
        <taxon>Pseudomonadati</taxon>
        <taxon>Pseudomonadota</taxon>
        <taxon>Gammaproteobacteria</taxon>
        <taxon>Pseudomonadales</taxon>
        <taxon>Pseudomonadaceae</taxon>
        <taxon>Pseudomonas</taxon>
    </lineage>
</organism>
<evidence type="ECO:0000259" key="10">
    <source>
        <dbReference type="Pfam" id="PF25994"/>
    </source>
</evidence>
<name>A0AAE6ZTB2_9PSED</name>
<evidence type="ECO:0000256" key="1">
    <source>
        <dbReference type="ARBA" id="ARBA00004377"/>
    </source>
</evidence>
<keyword evidence="7 9" id="KW-1133">Transmembrane helix</keyword>
<dbReference type="Pfam" id="PF25994">
    <property type="entry name" value="HH_AprE"/>
    <property type="match status" value="1"/>
</dbReference>
<evidence type="ECO:0000256" key="3">
    <source>
        <dbReference type="ARBA" id="ARBA00022448"/>
    </source>
</evidence>
<feature type="transmembrane region" description="Helical" evidence="9">
    <location>
        <begin position="27"/>
        <end position="45"/>
    </location>
</feature>
<gene>
    <name evidence="12" type="ORF">HGP31_09060</name>
</gene>
<reference evidence="12 13" key="1">
    <citation type="submission" date="2020-04" db="EMBL/GenBank/DDBJ databases">
        <authorList>
            <person name="Yao Y."/>
            <person name="He Z."/>
        </authorList>
    </citation>
    <scope>NUCLEOTIDE SEQUENCE [LARGE SCALE GENOMIC DNA]</scope>
    <source>
        <strain evidence="12 13">CY-1</strain>
    </source>
</reference>
<evidence type="ECO:0000256" key="2">
    <source>
        <dbReference type="ARBA" id="ARBA00009477"/>
    </source>
</evidence>
<evidence type="ECO:0000313" key="13">
    <source>
        <dbReference type="Proteomes" id="UP000501367"/>
    </source>
</evidence>
<dbReference type="RefSeq" id="WP_168757507.1">
    <property type="nucleotide sequence ID" value="NZ_CP051487.1"/>
</dbReference>
<dbReference type="Gene3D" id="1.10.287.470">
    <property type="entry name" value="Helix hairpin bin"/>
    <property type="match status" value="1"/>
</dbReference>